<dbReference type="AlphaFoldDB" id="A0AAN9UPH2"/>
<feature type="transmembrane region" description="Helical" evidence="9">
    <location>
        <begin position="118"/>
        <end position="135"/>
    </location>
</feature>
<feature type="transmembrane region" description="Helical" evidence="9">
    <location>
        <begin position="198"/>
        <end position="218"/>
    </location>
</feature>
<name>A0AAN9UPH2_9PEZI</name>
<feature type="transmembrane region" description="Helical" evidence="9">
    <location>
        <begin position="147"/>
        <end position="166"/>
    </location>
</feature>
<evidence type="ECO:0000256" key="8">
    <source>
        <dbReference type="SAM" id="MobiDB-lite"/>
    </source>
</evidence>
<keyword evidence="5 9" id="KW-1133">Transmembrane helix</keyword>
<keyword evidence="4 7" id="KW-0812">Transmembrane</keyword>
<evidence type="ECO:0000256" key="7">
    <source>
        <dbReference type="RuleBase" id="RU000477"/>
    </source>
</evidence>
<evidence type="ECO:0000256" key="6">
    <source>
        <dbReference type="ARBA" id="ARBA00023136"/>
    </source>
</evidence>
<dbReference type="GO" id="GO:0015250">
    <property type="term" value="F:water channel activity"/>
    <property type="evidence" value="ECO:0007669"/>
    <property type="project" value="TreeGrafter"/>
</dbReference>
<comment type="similarity">
    <text evidence="2 7">Belongs to the MIP/aquaporin (TC 1.A.8) family.</text>
</comment>
<keyword evidence="6 9" id="KW-0472">Membrane</keyword>
<comment type="caution">
    <text evidence="10">The sequence shown here is derived from an EMBL/GenBank/DDBJ whole genome shotgun (WGS) entry which is preliminary data.</text>
</comment>
<keyword evidence="11" id="KW-1185">Reference proteome</keyword>
<dbReference type="PANTHER" id="PTHR43829">
    <property type="entry name" value="AQUAPORIN OR AQUAGLYCEROPORIN RELATED"/>
    <property type="match status" value="1"/>
</dbReference>
<accession>A0AAN9UPH2</accession>
<dbReference type="PRINTS" id="PR00783">
    <property type="entry name" value="MINTRINSICP"/>
</dbReference>
<evidence type="ECO:0000313" key="11">
    <source>
        <dbReference type="Proteomes" id="UP001320420"/>
    </source>
</evidence>
<comment type="subcellular location">
    <subcellularLocation>
        <location evidence="1">Membrane</location>
        <topology evidence="1">Multi-pass membrane protein</topology>
    </subcellularLocation>
</comment>
<dbReference type="GO" id="GO:0005886">
    <property type="term" value="C:plasma membrane"/>
    <property type="evidence" value="ECO:0007669"/>
    <property type="project" value="TreeGrafter"/>
</dbReference>
<dbReference type="InterPro" id="IPR050363">
    <property type="entry name" value="MIP/Aquaporin"/>
</dbReference>
<evidence type="ECO:0000256" key="4">
    <source>
        <dbReference type="ARBA" id="ARBA00022692"/>
    </source>
</evidence>
<evidence type="ECO:0000256" key="1">
    <source>
        <dbReference type="ARBA" id="ARBA00004141"/>
    </source>
</evidence>
<evidence type="ECO:0000256" key="3">
    <source>
        <dbReference type="ARBA" id="ARBA00022448"/>
    </source>
</evidence>
<gene>
    <name evidence="10" type="primary">FPS1</name>
    <name evidence="10" type="ORF">SLS62_006679</name>
</gene>
<feature type="compositionally biased region" description="Basic and acidic residues" evidence="8">
    <location>
        <begin position="248"/>
        <end position="258"/>
    </location>
</feature>
<organism evidence="10 11">
    <name type="scientific">Diatrype stigma</name>
    <dbReference type="NCBI Taxonomy" id="117547"/>
    <lineage>
        <taxon>Eukaryota</taxon>
        <taxon>Fungi</taxon>
        <taxon>Dikarya</taxon>
        <taxon>Ascomycota</taxon>
        <taxon>Pezizomycotina</taxon>
        <taxon>Sordariomycetes</taxon>
        <taxon>Xylariomycetidae</taxon>
        <taxon>Xylariales</taxon>
        <taxon>Diatrypaceae</taxon>
        <taxon>Diatrype</taxon>
    </lineage>
</organism>
<proteinExistence type="inferred from homology"/>
<dbReference type="Proteomes" id="UP001320420">
    <property type="component" value="Unassembled WGS sequence"/>
</dbReference>
<evidence type="ECO:0000256" key="9">
    <source>
        <dbReference type="SAM" id="Phobius"/>
    </source>
</evidence>
<evidence type="ECO:0000313" key="10">
    <source>
        <dbReference type="EMBL" id="KAK7751423.1"/>
    </source>
</evidence>
<evidence type="ECO:0000256" key="2">
    <source>
        <dbReference type="ARBA" id="ARBA00006175"/>
    </source>
</evidence>
<dbReference type="SUPFAM" id="SSF81338">
    <property type="entry name" value="Aquaporin-like"/>
    <property type="match status" value="1"/>
</dbReference>
<dbReference type="InterPro" id="IPR023271">
    <property type="entry name" value="Aquaporin-like"/>
</dbReference>
<dbReference type="EMBL" id="JAKJXP020000050">
    <property type="protein sequence ID" value="KAK7751423.1"/>
    <property type="molecule type" value="Genomic_DNA"/>
</dbReference>
<sequence length="349" mass="38780">MVLMGDSVLAQTYLSEKDWSCAYIFGIYVAGDSGAYLNPAVTLTNCLFRGLPLKRFPTYAVSQVLGAFCAHGVTYANYISAFDHYEGLGVRTIPPNKTNSARIFCTFPAPFVPRISQFFSEFIANFVSMFCIFAMRDENGADLKGGGWFVLALFWLNFGLMSSFGWETGSPINPARDLTGRIWLTILGYDGAWSAFGYYSWIPLVVPFIATITGAIAYDMFVYTGQSPVNTPGLGILYILSKIRGVSDRPGPDEEKGEISQSLPDSDRTQVTRESGEHDERPAEATEEVVDKAETYDQPRTSRQEPLQGKIQSRESKLQQKQSKDYSYDSATSNRRNKHRDYGDPSGSS</sequence>
<feature type="region of interest" description="Disordered" evidence="8">
    <location>
        <begin position="248"/>
        <end position="349"/>
    </location>
</feature>
<dbReference type="GO" id="GO:0015254">
    <property type="term" value="F:glycerol channel activity"/>
    <property type="evidence" value="ECO:0007669"/>
    <property type="project" value="TreeGrafter"/>
</dbReference>
<protein>
    <submittedName>
        <fullName evidence="10">Glycerol channel</fullName>
    </submittedName>
</protein>
<dbReference type="PANTHER" id="PTHR43829:SF9">
    <property type="entry name" value="AQUAPORIN-9"/>
    <property type="match status" value="1"/>
</dbReference>
<keyword evidence="3 7" id="KW-0813">Transport</keyword>
<dbReference type="Gene3D" id="1.20.1080.10">
    <property type="entry name" value="Glycerol uptake facilitator protein"/>
    <property type="match status" value="1"/>
</dbReference>
<evidence type="ECO:0000256" key="5">
    <source>
        <dbReference type="ARBA" id="ARBA00022989"/>
    </source>
</evidence>
<feature type="compositionally biased region" description="Basic and acidic residues" evidence="8">
    <location>
        <begin position="265"/>
        <end position="303"/>
    </location>
</feature>
<dbReference type="Pfam" id="PF00230">
    <property type="entry name" value="MIP"/>
    <property type="match status" value="1"/>
</dbReference>
<dbReference type="InterPro" id="IPR000425">
    <property type="entry name" value="MIP"/>
</dbReference>
<reference evidence="10 11" key="1">
    <citation type="submission" date="2024-02" db="EMBL/GenBank/DDBJ databases">
        <title>De novo assembly and annotation of 12 fungi associated with fruit tree decline syndrome in Ontario, Canada.</title>
        <authorList>
            <person name="Sulman M."/>
            <person name="Ellouze W."/>
            <person name="Ilyukhin E."/>
        </authorList>
    </citation>
    <scope>NUCLEOTIDE SEQUENCE [LARGE SCALE GENOMIC DNA]</scope>
    <source>
        <strain evidence="10 11">M11/M66-122</strain>
    </source>
</reference>
<feature type="compositionally biased region" description="Basic and acidic residues" evidence="8">
    <location>
        <begin position="312"/>
        <end position="327"/>
    </location>
</feature>